<dbReference type="InterPro" id="IPR002013">
    <property type="entry name" value="SAC_dom"/>
</dbReference>
<keyword evidence="3" id="KW-1185">Reference proteome</keyword>
<name>A0A0A1U7J0_ENTIV</name>
<dbReference type="GO" id="GO:0046856">
    <property type="term" value="P:phosphatidylinositol dephosphorylation"/>
    <property type="evidence" value="ECO:0007669"/>
    <property type="project" value="TreeGrafter"/>
</dbReference>
<feature type="domain" description="SAC" evidence="1">
    <location>
        <begin position="112"/>
        <end position="413"/>
    </location>
</feature>
<dbReference type="GeneID" id="14889337"/>
<evidence type="ECO:0000313" key="2">
    <source>
        <dbReference type="EMBL" id="ELP90359.1"/>
    </source>
</evidence>
<protein>
    <submittedName>
        <fullName evidence="2">Suppressor of actin, putative</fullName>
    </submittedName>
</protein>
<dbReference type="VEuPathDB" id="AmoebaDB:EIN_215120"/>
<evidence type="ECO:0000313" key="3">
    <source>
        <dbReference type="Proteomes" id="UP000014680"/>
    </source>
</evidence>
<proteinExistence type="predicted"/>
<dbReference type="AlphaFoldDB" id="A0A0A1U7J0"/>
<dbReference type="KEGG" id="eiv:EIN_215120"/>
<dbReference type="RefSeq" id="XP_004257130.1">
    <property type="nucleotide sequence ID" value="XM_004257082.1"/>
</dbReference>
<dbReference type="OrthoDB" id="405996at2759"/>
<gene>
    <name evidence="2" type="ORF">EIN_215120</name>
</gene>
<dbReference type="PROSITE" id="PS50275">
    <property type="entry name" value="SAC"/>
    <property type="match status" value="1"/>
</dbReference>
<dbReference type="Proteomes" id="UP000014680">
    <property type="component" value="Unassembled WGS sequence"/>
</dbReference>
<dbReference type="OMA" id="INIRFIT"/>
<dbReference type="Pfam" id="PF02383">
    <property type="entry name" value="Syja_N"/>
    <property type="match status" value="1"/>
</dbReference>
<dbReference type="GO" id="GO:0005783">
    <property type="term" value="C:endoplasmic reticulum"/>
    <property type="evidence" value="ECO:0007669"/>
    <property type="project" value="TreeGrafter"/>
</dbReference>
<reference evidence="2 3" key="1">
    <citation type="submission" date="2012-10" db="EMBL/GenBank/DDBJ databases">
        <authorList>
            <person name="Zafar N."/>
            <person name="Inman J."/>
            <person name="Hall N."/>
            <person name="Lorenzi H."/>
            <person name="Caler E."/>
        </authorList>
    </citation>
    <scope>NUCLEOTIDE SEQUENCE [LARGE SCALE GENOMIC DNA]</scope>
    <source>
        <strain evidence="2 3">IP1</strain>
    </source>
</reference>
<dbReference type="EMBL" id="KB206487">
    <property type="protein sequence ID" value="ELP90359.1"/>
    <property type="molecule type" value="Genomic_DNA"/>
</dbReference>
<organism evidence="2 3">
    <name type="scientific">Entamoeba invadens IP1</name>
    <dbReference type="NCBI Taxonomy" id="370355"/>
    <lineage>
        <taxon>Eukaryota</taxon>
        <taxon>Amoebozoa</taxon>
        <taxon>Evosea</taxon>
        <taxon>Archamoebae</taxon>
        <taxon>Mastigamoebida</taxon>
        <taxon>Entamoebidae</taxon>
        <taxon>Entamoeba</taxon>
    </lineage>
</organism>
<accession>A0A0A1U7J0</accession>
<sequence length="966" mass="110690">MSTILVNISTKGATFNHPKRKPLYFSFASQDFTQFFDTTTVEKSYTANELIGFIPLHNVTLCVLATSFPCAEVFNCMIRKVEKIEVIPLPELDDKQLQKQYGKSDLKLQQRIQKMFDDFELYYSHDVNITLTQQSLYKDSSYVDKRFFWNQNMVAALPSEWVTIFVDGFVASTVVDKVKYTLISRRDCSRTGLRFSSRGGDINGNVSNFVETEQIVETHDVITSFVQVRGNIPLIWKTNEEDKFSPKGKFYPTIYQDWCVANHFESMNKLYGDVLAVNLLDNHGAEKELHDMYGFYIGLNAPQVKYFAFDFHKECANSKYENVENLIATISSELVKQNCFVRNGKNEVTQIQRGVVRTNCIDCLDRTNVVQSSIAKQILSTQCMALNDEITFCDEIKNIWADHANVMSKRYTGTNAMKTDYTRSGKRGIKGMMSDGKTSIQRTMISIQTDQYQTPQETLDLLLGKTRIAESENCESVVLCIPLAYENDTSMKESQTRKVHIHVTKKAVKVYYDETGICWEVLLSDVVACEATHDFDKVVFYTKKTSLPRKVQIGDRDKMFSLLNEVSKFKSKSRPITLRKGPVVDWSNKSNRVIEHKVDHRIEVSMINWNMEFVESEPDEQMIKNCVKNNQKDIVVVSVNKCSYQTQENIFDSVFDFFQKVSVELNKSGEIYVLVSVHHTSDVAQCVFVKKVKYWKIHSVEVSNVFYEKSRPIKYTTLKSVGSAIFMKINETSVGFLVLEEYEKSEEKGLYVKNIDLRSEVNELFISVFDSRDEIPGLEKAIRKTKIVRKNGSVFQRSVFDLSEDTDTTTEIVLSEGKENCVRVKPSPLFCLGSRFSIVENDKEDFIQKYVFKVENIEALFETKVGSEKGVQLELVSSVLTQTVTTTSPPSKNKKACFLNILLSLFCGDIDVKKKWITALFFEKDVEVGRAIVPLNYLLQKTQEGKCPIYSEKQKIGDFLFAVQRT</sequence>
<dbReference type="PANTHER" id="PTHR45662">
    <property type="entry name" value="PHOSPHATIDYLINOSITIDE PHOSPHATASE SAC1"/>
    <property type="match status" value="1"/>
</dbReference>
<dbReference type="PANTHER" id="PTHR45662:SF2">
    <property type="entry name" value="PHOSPHATIDYLINOSITOL-3-PHOSPHATASE SAC1"/>
    <property type="match status" value="1"/>
</dbReference>
<evidence type="ECO:0000259" key="1">
    <source>
        <dbReference type="PROSITE" id="PS50275"/>
    </source>
</evidence>
<dbReference type="GO" id="GO:0043812">
    <property type="term" value="F:phosphatidylinositol-4-phosphate phosphatase activity"/>
    <property type="evidence" value="ECO:0007669"/>
    <property type="project" value="TreeGrafter"/>
</dbReference>